<feature type="compositionally biased region" description="Basic and acidic residues" evidence="1">
    <location>
        <begin position="21"/>
        <end position="48"/>
    </location>
</feature>
<accession>A0A6C0FKS8</accession>
<feature type="transmembrane region" description="Helical" evidence="2">
    <location>
        <begin position="269"/>
        <end position="288"/>
    </location>
</feature>
<protein>
    <submittedName>
        <fullName evidence="3">Uncharacterized protein</fullName>
    </submittedName>
</protein>
<organism evidence="3">
    <name type="scientific">viral metagenome</name>
    <dbReference type="NCBI Taxonomy" id="1070528"/>
    <lineage>
        <taxon>unclassified sequences</taxon>
        <taxon>metagenomes</taxon>
        <taxon>organismal metagenomes</taxon>
    </lineage>
</organism>
<feature type="transmembrane region" description="Helical" evidence="2">
    <location>
        <begin position="229"/>
        <end position="257"/>
    </location>
</feature>
<feature type="compositionally biased region" description="Low complexity" evidence="1">
    <location>
        <begin position="61"/>
        <end position="72"/>
    </location>
</feature>
<keyword evidence="2" id="KW-1133">Transmembrane helix</keyword>
<proteinExistence type="predicted"/>
<keyword evidence="2" id="KW-0812">Transmembrane</keyword>
<evidence type="ECO:0000313" key="3">
    <source>
        <dbReference type="EMBL" id="QHT39115.1"/>
    </source>
</evidence>
<feature type="region of interest" description="Disordered" evidence="1">
    <location>
        <begin position="1"/>
        <end position="84"/>
    </location>
</feature>
<feature type="transmembrane region" description="Helical" evidence="2">
    <location>
        <begin position="300"/>
        <end position="320"/>
    </location>
</feature>
<sequence length="1019" mass="114003">MPDFELPDGWHQDGDEFIDPEGNRHIQPPDDPYDPKLRPPRPEGESNKLSDAPDEERKAIESNTTQTETQNTVRDSINDDAKSDKSETAWKLMRTCLKLLFSGFLLWEAASLIYGNTQNEHQCKCNYERTKQQCMESPVASYSPGCQYCDRKEPKSCCRTCKDVLNQNVFFGLINLSFLGTDDIIDLKSSGCKSETEDECCTSITSRVGTSTDEVSSCLMKGVEKILKLVFWGFIVLFILFNIPFIFRLITGFIGLFDKSDDKEHCHSTWWLTLPNLIIFGIVGIILYARGDNNTNLSTLGNTVFVMILLYFVINIWNFYHLASSMNDECGGYRMDPYMGYGQMGGGKSMRIIGWGVLFIVLVILIIIWVNCFSDSGSSSSTPSSCDNSGDDITKKPNLIIDIYYDMLNKNNCFDNNNTGGITQYGTCLLHPYDTVFGNEGFDNSPPDCNVINSDYSSGEGDKKYYCFVSGCNYDGNNCVTNPNPGCDTDNTEDESTSSAVKNYAEVAKEIGKGFAEFWAADKAVRGGLKAVDKNVLEGVLTKVSEKLMLESLELGLNLVNIAGQIIDLWDPCDYQSFVSNRDLKQKIRDPVDSGNVTDKSKPNFLPLAYLGAIENSKDPKALPFQILHNAYISWLTYVNAGISQVALKGNNIDTSAAKKASDETTDNNYCTFLKNYDKETDSLHKELEKIYYSDLDVIDQINNDEPDKLKSEANNIPKLKQIQLWKYIYRYCKNGGITTVEDSSGNKKIVLYNGDPTDGKTNLPDLWNNEIDGMPKLSTYIITKETLLTLAEKDLIINGPATLNGVGGKALQNILKSRNHGVPCLSAGDSSKQCILDDLVISVSNIYRDYSKCSGNQDCDVYHREFPNKEEFPLYYPSSSLVNTICRYSTRGMKWIHQRQGGYTKSDERIAGWFDGANEKVDNTDYLGSNYYDEETGLCNYNPNYCHVRGCMHTYCFPGDSHSSKDTNTCSTPANSNENFIDCDTSDIQQGVIDVLGKTVTCEVEALFTNWHDLGCPN</sequence>
<evidence type="ECO:0000256" key="2">
    <source>
        <dbReference type="SAM" id="Phobius"/>
    </source>
</evidence>
<name>A0A6C0FKS8_9ZZZZ</name>
<dbReference type="AlphaFoldDB" id="A0A6C0FKS8"/>
<evidence type="ECO:0000256" key="1">
    <source>
        <dbReference type="SAM" id="MobiDB-lite"/>
    </source>
</evidence>
<dbReference type="EMBL" id="MN738838">
    <property type="protein sequence ID" value="QHT39115.1"/>
    <property type="molecule type" value="Genomic_DNA"/>
</dbReference>
<reference evidence="3" key="1">
    <citation type="journal article" date="2020" name="Nature">
        <title>Giant virus diversity and host interactions through global metagenomics.</title>
        <authorList>
            <person name="Schulz F."/>
            <person name="Roux S."/>
            <person name="Paez-Espino D."/>
            <person name="Jungbluth S."/>
            <person name="Walsh D.A."/>
            <person name="Denef V.J."/>
            <person name="McMahon K.D."/>
            <person name="Konstantinidis K.T."/>
            <person name="Eloe-Fadrosh E.A."/>
            <person name="Kyrpides N.C."/>
            <person name="Woyke T."/>
        </authorList>
    </citation>
    <scope>NUCLEOTIDE SEQUENCE</scope>
    <source>
        <strain evidence="3">GVMAG-S-ERX556126-94</strain>
    </source>
</reference>
<keyword evidence="2" id="KW-0472">Membrane</keyword>
<feature type="transmembrane region" description="Helical" evidence="2">
    <location>
        <begin position="352"/>
        <end position="370"/>
    </location>
</feature>